<evidence type="ECO:0000256" key="2">
    <source>
        <dbReference type="ARBA" id="ARBA00022980"/>
    </source>
</evidence>
<dbReference type="NCBIfam" id="TIGR00307">
    <property type="entry name" value="eS8"/>
    <property type="match status" value="1"/>
</dbReference>
<dbReference type="AlphaFoldDB" id="R7VAC0"/>
<dbReference type="InterPro" id="IPR018283">
    <property type="entry name" value="Ribosomal_eS8_CS"/>
</dbReference>
<dbReference type="OrthoDB" id="1703270at2759"/>
<dbReference type="EnsemblMetazoa" id="CapteT218947">
    <property type="protein sequence ID" value="CapteP218947"/>
    <property type="gene ID" value="CapteG218947"/>
</dbReference>
<reference evidence="7" key="1">
    <citation type="submission" date="2012-12" db="EMBL/GenBank/DDBJ databases">
        <authorList>
            <person name="Hellsten U."/>
            <person name="Grimwood J."/>
            <person name="Chapman J.A."/>
            <person name="Shapiro H."/>
            <person name="Aerts A."/>
            <person name="Otillar R.P."/>
            <person name="Terry A.Y."/>
            <person name="Boore J.L."/>
            <person name="Simakov O."/>
            <person name="Marletaz F."/>
            <person name="Cho S.-J."/>
            <person name="Edsinger-Gonzales E."/>
            <person name="Havlak P."/>
            <person name="Kuo D.-H."/>
            <person name="Larsson T."/>
            <person name="Lv J."/>
            <person name="Arendt D."/>
            <person name="Savage R."/>
            <person name="Osoegawa K."/>
            <person name="de Jong P."/>
            <person name="Lindberg D.R."/>
            <person name="Seaver E.C."/>
            <person name="Weisblat D.A."/>
            <person name="Putnam N.H."/>
            <person name="Grigoriev I.V."/>
            <person name="Rokhsar D.S."/>
        </authorList>
    </citation>
    <scope>NUCLEOTIDE SEQUENCE</scope>
    <source>
        <strain evidence="7">I ESC-2004</strain>
    </source>
</reference>
<dbReference type="PANTHER" id="PTHR10394">
    <property type="entry name" value="40S RIBOSOMAL PROTEIN S8"/>
    <property type="match status" value="1"/>
</dbReference>
<dbReference type="STRING" id="283909.R7VAC0"/>
<dbReference type="GO" id="GO:1990904">
    <property type="term" value="C:ribonucleoprotein complex"/>
    <property type="evidence" value="ECO:0007669"/>
    <property type="project" value="UniProtKB-KW"/>
</dbReference>
<keyword evidence="3 4" id="KW-0687">Ribonucleoprotein</keyword>
<dbReference type="GO" id="GO:0003735">
    <property type="term" value="F:structural constituent of ribosome"/>
    <property type="evidence" value="ECO:0007669"/>
    <property type="project" value="InterPro"/>
</dbReference>
<evidence type="ECO:0000313" key="7">
    <source>
        <dbReference type="Proteomes" id="UP000014760"/>
    </source>
</evidence>
<evidence type="ECO:0000313" key="6">
    <source>
        <dbReference type="EnsemblMetazoa" id="CapteP218947"/>
    </source>
</evidence>
<dbReference type="Pfam" id="PF01201">
    <property type="entry name" value="Ribosomal_S8e"/>
    <property type="match status" value="1"/>
</dbReference>
<dbReference type="Gene3D" id="3.10.290.70">
    <property type="match status" value="2"/>
</dbReference>
<dbReference type="GO" id="GO:0006412">
    <property type="term" value="P:translation"/>
    <property type="evidence" value="ECO:0007669"/>
    <property type="project" value="InterPro"/>
</dbReference>
<gene>
    <name evidence="5" type="ORF">CAPTEDRAFT_218947</name>
</gene>
<protein>
    <recommendedName>
        <fullName evidence="4">40S ribosomal protein S8</fullName>
    </recommendedName>
</protein>
<dbReference type="FunFam" id="3.10.290.70:FF:000004">
    <property type="entry name" value="40S ribosomal protein S8"/>
    <property type="match status" value="1"/>
</dbReference>
<comment type="similarity">
    <text evidence="1 4">Belongs to the eukaryotic ribosomal protein eS8 family.</text>
</comment>
<dbReference type="HOGENOM" id="CLU_080597_1_1_1"/>
<keyword evidence="2 4" id="KW-0689">Ribosomal protein</keyword>
<keyword evidence="7" id="KW-1185">Reference proteome</keyword>
<reference evidence="6" key="3">
    <citation type="submission" date="2015-06" db="UniProtKB">
        <authorList>
            <consortium name="EnsemblMetazoa"/>
        </authorList>
    </citation>
    <scope>IDENTIFICATION</scope>
</reference>
<organism evidence="5">
    <name type="scientific">Capitella teleta</name>
    <name type="common">Polychaete worm</name>
    <dbReference type="NCBI Taxonomy" id="283909"/>
    <lineage>
        <taxon>Eukaryota</taxon>
        <taxon>Metazoa</taxon>
        <taxon>Spiralia</taxon>
        <taxon>Lophotrochozoa</taxon>
        <taxon>Annelida</taxon>
        <taxon>Polychaeta</taxon>
        <taxon>Sedentaria</taxon>
        <taxon>Scolecida</taxon>
        <taxon>Capitellidae</taxon>
        <taxon>Capitella</taxon>
    </lineage>
</organism>
<dbReference type="GO" id="GO:0005840">
    <property type="term" value="C:ribosome"/>
    <property type="evidence" value="ECO:0007669"/>
    <property type="project" value="UniProtKB-KW"/>
</dbReference>
<dbReference type="CDD" id="cd11380">
    <property type="entry name" value="Ribosomal_S8e_like"/>
    <property type="match status" value="1"/>
</dbReference>
<dbReference type="EMBL" id="KB295796">
    <property type="protein sequence ID" value="ELU12655.1"/>
    <property type="molecule type" value="Genomic_DNA"/>
</dbReference>
<dbReference type="InterPro" id="IPR001047">
    <property type="entry name" value="Ribosomal_eS8"/>
</dbReference>
<dbReference type="OMA" id="QRPHYRK"/>
<evidence type="ECO:0000313" key="5">
    <source>
        <dbReference type="EMBL" id="ELU12655.1"/>
    </source>
</evidence>
<sequence>MGISQDKWHKRRKTGGHMPIMRKKRKFELGRPAANTKLGSYRVHKVRIRGGGYKMRALRLETGNYSWGSEAQTRKTRLLDVVYNASNNELVRTKTLVKNCIVQIDATPFRQWYEAHYAVPLGRRKGMKLTEAEEAVLNKKRSKKTQKKYDERKKTAKIDTALEEQFITGRLYACVTSRPGIHGRCDGYILEGKELEFYARKIKAKKGK</sequence>
<dbReference type="FunCoup" id="R7VAC0">
    <property type="interactions" value="1127"/>
</dbReference>
<evidence type="ECO:0000256" key="4">
    <source>
        <dbReference type="RuleBase" id="RU000669"/>
    </source>
</evidence>
<dbReference type="PROSITE" id="PS01193">
    <property type="entry name" value="RIBOSOMAL_S8E"/>
    <property type="match status" value="1"/>
</dbReference>
<evidence type="ECO:0000256" key="3">
    <source>
        <dbReference type="ARBA" id="ARBA00023274"/>
    </source>
</evidence>
<evidence type="ECO:0000256" key="1">
    <source>
        <dbReference type="ARBA" id="ARBA00005257"/>
    </source>
</evidence>
<proteinExistence type="inferred from homology"/>
<dbReference type="EMBL" id="AMQN01005362">
    <property type="status" value="NOT_ANNOTATED_CDS"/>
    <property type="molecule type" value="Genomic_DNA"/>
</dbReference>
<name>R7VAC0_CAPTE</name>
<reference evidence="5 7" key="2">
    <citation type="journal article" date="2013" name="Nature">
        <title>Insights into bilaterian evolution from three spiralian genomes.</title>
        <authorList>
            <person name="Simakov O."/>
            <person name="Marletaz F."/>
            <person name="Cho S.J."/>
            <person name="Edsinger-Gonzales E."/>
            <person name="Havlak P."/>
            <person name="Hellsten U."/>
            <person name="Kuo D.H."/>
            <person name="Larsson T."/>
            <person name="Lv J."/>
            <person name="Arendt D."/>
            <person name="Savage R."/>
            <person name="Osoegawa K."/>
            <person name="de Jong P."/>
            <person name="Grimwood J."/>
            <person name="Chapman J.A."/>
            <person name="Shapiro H."/>
            <person name="Aerts A."/>
            <person name="Otillar R.P."/>
            <person name="Terry A.Y."/>
            <person name="Boore J.L."/>
            <person name="Grigoriev I.V."/>
            <person name="Lindberg D.R."/>
            <person name="Seaver E.C."/>
            <person name="Weisblat D.A."/>
            <person name="Putnam N.H."/>
            <person name="Rokhsar D.S."/>
        </authorList>
    </citation>
    <scope>NUCLEOTIDE SEQUENCE</scope>
    <source>
        <strain evidence="5 7">I ESC-2004</strain>
    </source>
</reference>
<dbReference type="InterPro" id="IPR022309">
    <property type="entry name" value="Ribosomal_Se8/biogenesis_NSA2"/>
</dbReference>
<dbReference type="Proteomes" id="UP000014760">
    <property type="component" value="Unassembled WGS sequence"/>
</dbReference>
<accession>R7VAC0</accession>